<evidence type="ECO:0000256" key="5">
    <source>
        <dbReference type="ARBA" id="ARBA00023274"/>
    </source>
</evidence>
<dbReference type="GO" id="GO:1990904">
    <property type="term" value="C:ribonucleoprotein complex"/>
    <property type="evidence" value="ECO:0007669"/>
    <property type="project" value="UniProtKB-KW"/>
</dbReference>
<comment type="similarity">
    <text evidence="1 6">Belongs to the universal ribosomal protein uL23 family.</text>
</comment>
<keyword evidence="2 6" id="KW-0699">rRNA-binding</keyword>
<comment type="subunit">
    <text evidence="6">Part of the 50S ribosomal subunit. Contacts protein L29, and trigger factor when it is bound to the ribosome.</text>
</comment>
<dbReference type="Proteomes" id="UP000298636">
    <property type="component" value="Chromosome"/>
</dbReference>
<dbReference type="InterPro" id="IPR013025">
    <property type="entry name" value="Ribosomal_uL23-like"/>
</dbReference>
<dbReference type="NCBIfam" id="NF004359">
    <property type="entry name" value="PRK05738.1-3"/>
    <property type="match status" value="1"/>
</dbReference>
<reference evidence="7 8" key="1">
    <citation type="submission" date="2018-10" db="EMBL/GenBank/DDBJ databases">
        <title>Comparative functional genomics of the obligate endosymbiont Buchnera aphidicola.</title>
        <authorList>
            <person name="Chong R.A."/>
        </authorList>
    </citation>
    <scope>NUCLEOTIDE SEQUENCE [LARGE SCALE GENOMIC DNA]</scope>
    <source>
        <strain evidence="7 8">Ssp</strain>
    </source>
</reference>
<sequence>MISQEQSYQILYVPHVSEKASIAFNTNNKLIFRVAVKATKLEIKVAFKKLFSVDVKDINTVLVKGKVKKKGKYNIYKKNWKKAYITFQKGQNLDFIKNI</sequence>
<evidence type="ECO:0000256" key="4">
    <source>
        <dbReference type="ARBA" id="ARBA00022980"/>
    </source>
</evidence>
<dbReference type="AlphaFoldDB" id="A0A4D6YKI6"/>
<comment type="function">
    <text evidence="6">One of the early assembly proteins it binds 23S rRNA. One of the proteins that surrounds the polypeptide exit tunnel on the outside of the ribosome. Forms the main docking site for trigger factor binding to the ribosome.</text>
</comment>
<dbReference type="PANTHER" id="PTHR11620">
    <property type="entry name" value="60S RIBOSOMAL PROTEIN L23A"/>
    <property type="match status" value="1"/>
</dbReference>
<evidence type="ECO:0000313" key="7">
    <source>
        <dbReference type="EMBL" id="QCI26484.1"/>
    </source>
</evidence>
<dbReference type="Pfam" id="PF00276">
    <property type="entry name" value="Ribosomal_L23"/>
    <property type="match status" value="1"/>
</dbReference>
<keyword evidence="3 6" id="KW-0694">RNA-binding</keyword>
<evidence type="ECO:0000256" key="1">
    <source>
        <dbReference type="ARBA" id="ARBA00006700"/>
    </source>
</evidence>
<evidence type="ECO:0000313" key="8">
    <source>
        <dbReference type="Proteomes" id="UP000298636"/>
    </source>
</evidence>
<evidence type="ECO:0000256" key="2">
    <source>
        <dbReference type="ARBA" id="ARBA00022730"/>
    </source>
</evidence>
<gene>
    <name evidence="6" type="primary">rplW</name>
    <name evidence="7" type="ORF">D9V79_01650</name>
</gene>
<dbReference type="InterPro" id="IPR012677">
    <property type="entry name" value="Nucleotide-bd_a/b_plait_sf"/>
</dbReference>
<dbReference type="OrthoDB" id="9793353at2"/>
<dbReference type="GO" id="GO:0005840">
    <property type="term" value="C:ribosome"/>
    <property type="evidence" value="ECO:0007669"/>
    <property type="project" value="UniProtKB-KW"/>
</dbReference>
<proteinExistence type="inferred from homology"/>
<dbReference type="GO" id="GO:0006412">
    <property type="term" value="P:translation"/>
    <property type="evidence" value="ECO:0007669"/>
    <property type="project" value="UniProtKB-UniRule"/>
</dbReference>
<evidence type="ECO:0000256" key="3">
    <source>
        <dbReference type="ARBA" id="ARBA00022884"/>
    </source>
</evidence>
<dbReference type="GO" id="GO:0019843">
    <property type="term" value="F:rRNA binding"/>
    <property type="evidence" value="ECO:0007669"/>
    <property type="project" value="UniProtKB-UniRule"/>
</dbReference>
<protein>
    <recommendedName>
        <fullName evidence="6">Large ribosomal subunit protein uL23</fullName>
    </recommendedName>
</protein>
<keyword evidence="8" id="KW-1185">Reference proteome</keyword>
<organism evidence="7 8">
    <name type="scientific">Buchnera aphidicola</name>
    <name type="common">Stegophylla sp.</name>
    <dbReference type="NCBI Taxonomy" id="2315800"/>
    <lineage>
        <taxon>Bacteria</taxon>
        <taxon>Pseudomonadati</taxon>
        <taxon>Pseudomonadota</taxon>
        <taxon>Gammaproteobacteria</taxon>
        <taxon>Enterobacterales</taxon>
        <taxon>Erwiniaceae</taxon>
        <taxon>Buchnera</taxon>
    </lineage>
</organism>
<name>A0A4D6YKI6_9GAMM</name>
<dbReference type="GO" id="GO:0003735">
    <property type="term" value="F:structural constituent of ribosome"/>
    <property type="evidence" value="ECO:0007669"/>
    <property type="project" value="InterPro"/>
</dbReference>
<evidence type="ECO:0000256" key="6">
    <source>
        <dbReference type="HAMAP-Rule" id="MF_01369"/>
    </source>
</evidence>
<dbReference type="Gene3D" id="3.30.70.330">
    <property type="match status" value="1"/>
</dbReference>
<dbReference type="NCBIfam" id="NF004363">
    <property type="entry name" value="PRK05738.2-4"/>
    <property type="match status" value="1"/>
</dbReference>
<accession>A0A4D6YKI6</accession>
<dbReference type="HAMAP" id="MF_01369_B">
    <property type="entry name" value="Ribosomal_uL23_B"/>
    <property type="match status" value="1"/>
</dbReference>
<dbReference type="SUPFAM" id="SSF54189">
    <property type="entry name" value="Ribosomal proteins S24e, L23 and L15e"/>
    <property type="match status" value="1"/>
</dbReference>
<keyword evidence="5 6" id="KW-0687">Ribonucleoprotein</keyword>
<dbReference type="EMBL" id="CP032998">
    <property type="protein sequence ID" value="QCI26484.1"/>
    <property type="molecule type" value="Genomic_DNA"/>
</dbReference>
<dbReference type="RefSeq" id="WP_158352042.1">
    <property type="nucleotide sequence ID" value="NZ_CP032998.1"/>
</dbReference>
<dbReference type="FunFam" id="3.30.70.330:FF:000001">
    <property type="entry name" value="50S ribosomal protein L23"/>
    <property type="match status" value="1"/>
</dbReference>
<keyword evidence="4 6" id="KW-0689">Ribosomal protein</keyword>
<dbReference type="InterPro" id="IPR012678">
    <property type="entry name" value="Ribosomal_uL23/eL15/eS24_sf"/>
</dbReference>